<feature type="coiled-coil region" evidence="3">
    <location>
        <begin position="2201"/>
        <end position="2228"/>
    </location>
</feature>
<feature type="region of interest" description="Disordered" evidence="4">
    <location>
        <begin position="1798"/>
        <end position="1819"/>
    </location>
</feature>
<evidence type="ECO:0000256" key="2">
    <source>
        <dbReference type="ARBA" id="ARBA00023054"/>
    </source>
</evidence>
<evidence type="ECO:0000259" key="5">
    <source>
        <dbReference type="PROSITE" id="PS50021"/>
    </source>
</evidence>
<feature type="region of interest" description="Disordered" evidence="4">
    <location>
        <begin position="1994"/>
        <end position="2043"/>
    </location>
</feature>
<dbReference type="GO" id="GO:0016887">
    <property type="term" value="F:ATP hydrolysis activity"/>
    <property type="evidence" value="ECO:0007669"/>
    <property type="project" value="InterPro"/>
</dbReference>
<dbReference type="SUPFAM" id="SSF52540">
    <property type="entry name" value="P-loop containing nucleoside triphosphate hydrolases"/>
    <property type="match status" value="1"/>
</dbReference>
<feature type="compositionally biased region" description="Low complexity" evidence="4">
    <location>
        <begin position="1508"/>
        <end position="1522"/>
    </location>
</feature>
<protein>
    <submittedName>
        <fullName evidence="7">Protein sickie isoform X2</fullName>
    </submittedName>
</protein>
<reference evidence="7" key="1">
    <citation type="submission" date="2025-08" db="UniProtKB">
        <authorList>
            <consortium name="RefSeq"/>
        </authorList>
    </citation>
    <scope>IDENTIFICATION</scope>
    <source>
        <strain evidence="7">MV-25-SWS-2005</strain>
        <tissue evidence="7">Whole body</tissue>
    </source>
</reference>
<dbReference type="InterPro" id="IPR057126">
    <property type="entry name" value="NAV1-like_ubiquitin-like"/>
</dbReference>
<feature type="region of interest" description="Disordered" evidence="4">
    <location>
        <begin position="1295"/>
        <end position="1314"/>
    </location>
</feature>
<feature type="compositionally biased region" description="Pro residues" evidence="4">
    <location>
        <begin position="2288"/>
        <end position="2301"/>
    </location>
</feature>
<dbReference type="InterPro" id="IPR057568">
    <property type="entry name" value="CortBP2_NAV1-like_AAA_lid"/>
</dbReference>
<dbReference type="PANTHER" id="PTHR12784:SF28">
    <property type="entry name" value="PROTEIN SICKIE"/>
    <property type="match status" value="1"/>
</dbReference>
<feature type="compositionally biased region" description="Low complexity" evidence="4">
    <location>
        <begin position="432"/>
        <end position="446"/>
    </location>
</feature>
<dbReference type="InterPro" id="IPR027417">
    <property type="entry name" value="P-loop_NTPase"/>
</dbReference>
<feature type="compositionally biased region" description="Polar residues" evidence="4">
    <location>
        <begin position="1177"/>
        <end position="1194"/>
    </location>
</feature>
<dbReference type="InterPro" id="IPR036872">
    <property type="entry name" value="CH_dom_sf"/>
</dbReference>
<feature type="compositionally biased region" description="Polar residues" evidence="4">
    <location>
        <begin position="947"/>
        <end position="968"/>
    </location>
</feature>
<feature type="compositionally biased region" description="Polar residues" evidence="4">
    <location>
        <begin position="2827"/>
        <end position="2840"/>
    </location>
</feature>
<feature type="region of interest" description="Disordered" evidence="4">
    <location>
        <begin position="1"/>
        <end position="82"/>
    </location>
</feature>
<dbReference type="PANTHER" id="PTHR12784">
    <property type="entry name" value="STEERIN"/>
    <property type="match status" value="1"/>
</dbReference>
<dbReference type="InterPro" id="IPR039041">
    <property type="entry name" value="Nav/unc-53"/>
</dbReference>
<dbReference type="InterPro" id="IPR003593">
    <property type="entry name" value="AAA+_ATPase"/>
</dbReference>
<dbReference type="Gene3D" id="3.40.50.300">
    <property type="entry name" value="P-loop containing nucleotide triphosphate hydrolases"/>
    <property type="match status" value="1"/>
</dbReference>
<feature type="compositionally biased region" description="Polar residues" evidence="4">
    <location>
        <begin position="829"/>
        <end position="870"/>
    </location>
</feature>
<evidence type="ECO:0000256" key="4">
    <source>
        <dbReference type="SAM" id="MobiDB-lite"/>
    </source>
</evidence>
<dbReference type="SUPFAM" id="SSF47576">
    <property type="entry name" value="Calponin-homology domain, CH-domain"/>
    <property type="match status" value="1"/>
</dbReference>
<feature type="region of interest" description="Disordered" evidence="4">
    <location>
        <begin position="803"/>
        <end position="887"/>
    </location>
</feature>
<feature type="compositionally biased region" description="Low complexity" evidence="4">
    <location>
        <begin position="1406"/>
        <end position="1454"/>
    </location>
</feature>
<dbReference type="CDD" id="cd00009">
    <property type="entry name" value="AAA"/>
    <property type="match status" value="1"/>
</dbReference>
<feature type="compositionally biased region" description="Polar residues" evidence="4">
    <location>
        <begin position="1111"/>
        <end position="1143"/>
    </location>
</feature>
<feature type="compositionally biased region" description="Low complexity" evidence="4">
    <location>
        <begin position="871"/>
        <end position="886"/>
    </location>
</feature>
<feature type="compositionally biased region" description="Low complexity" evidence="4">
    <location>
        <begin position="1059"/>
        <end position="1071"/>
    </location>
</feature>
<evidence type="ECO:0000256" key="1">
    <source>
        <dbReference type="ARBA" id="ARBA00006255"/>
    </source>
</evidence>
<feature type="compositionally biased region" description="Basic and acidic residues" evidence="4">
    <location>
        <begin position="15"/>
        <end position="26"/>
    </location>
</feature>
<feature type="compositionally biased region" description="Basic and acidic residues" evidence="4">
    <location>
        <begin position="984"/>
        <end position="1011"/>
    </location>
</feature>
<dbReference type="PROSITE" id="PS50021">
    <property type="entry name" value="CH"/>
    <property type="match status" value="1"/>
</dbReference>
<gene>
    <name evidence="7" type="primary">sick</name>
</gene>
<feature type="coiled-coil region" evidence="3">
    <location>
        <begin position="1905"/>
        <end position="1960"/>
    </location>
</feature>
<feature type="region of interest" description="Disordered" evidence="4">
    <location>
        <begin position="1387"/>
        <end position="1534"/>
    </location>
</feature>
<evidence type="ECO:0000313" key="7">
    <source>
        <dbReference type="RefSeq" id="XP_033236796.1"/>
    </source>
</evidence>
<feature type="compositionally biased region" description="Polar residues" evidence="4">
    <location>
        <begin position="2243"/>
        <end position="2256"/>
    </location>
</feature>
<name>A0A6I8W0D6_DROPS</name>
<dbReference type="GO" id="GO:0005524">
    <property type="term" value="F:ATP binding"/>
    <property type="evidence" value="ECO:0007669"/>
    <property type="project" value="InterPro"/>
</dbReference>
<dbReference type="FunFam" id="3.40.50.300:FF:001111">
    <property type="entry name" value="neuron navigator 2 isoform X3"/>
    <property type="match status" value="1"/>
</dbReference>
<feature type="compositionally biased region" description="Basic residues" evidence="4">
    <location>
        <begin position="2095"/>
        <end position="2108"/>
    </location>
</feature>
<proteinExistence type="inferred from homology"/>
<dbReference type="SMART" id="SM00033">
    <property type="entry name" value="CH"/>
    <property type="match status" value="1"/>
</dbReference>
<feature type="compositionally biased region" description="Low complexity" evidence="4">
    <location>
        <begin position="1042"/>
        <end position="1051"/>
    </location>
</feature>
<dbReference type="Pfam" id="PF00004">
    <property type="entry name" value="AAA"/>
    <property type="match status" value="1"/>
</dbReference>
<accession>A0A6I8W0D6</accession>
<dbReference type="InterPro" id="IPR003959">
    <property type="entry name" value="ATPase_AAA_core"/>
</dbReference>
<dbReference type="CDD" id="cd21212">
    <property type="entry name" value="CH_NAV2-like"/>
    <property type="match status" value="1"/>
</dbReference>
<feature type="region of interest" description="Disordered" evidence="4">
    <location>
        <begin position="2815"/>
        <end position="2840"/>
    </location>
</feature>
<feature type="compositionally biased region" description="Low complexity" evidence="4">
    <location>
        <begin position="745"/>
        <end position="766"/>
    </location>
</feature>
<dbReference type="GO" id="GO:0022008">
    <property type="term" value="P:neurogenesis"/>
    <property type="evidence" value="ECO:0007669"/>
    <property type="project" value="InterPro"/>
</dbReference>
<dbReference type="RefSeq" id="XP_033236796.1">
    <property type="nucleotide sequence ID" value="XM_033380905.1"/>
</dbReference>
<feature type="compositionally biased region" description="Low complexity" evidence="4">
    <location>
        <begin position="2127"/>
        <end position="2136"/>
    </location>
</feature>
<feature type="compositionally biased region" description="Polar residues" evidence="4">
    <location>
        <begin position="1994"/>
        <end position="2008"/>
    </location>
</feature>
<feature type="compositionally biased region" description="Low complexity" evidence="4">
    <location>
        <begin position="1798"/>
        <end position="1811"/>
    </location>
</feature>
<dbReference type="Gene3D" id="1.10.418.10">
    <property type="entry name" value="Calponin-like domain"/>
    <property type="match status" value="1"/>
</dbReference>
<feature type="region of interest" description="Disordered" evidence="4">
    <location>
        <begin position="2095"/>
        <end position="2150"/>
    </location>
</feature>
<feature type="region of interest" description="Disordered" evidence="4">
    <location>
        <begin position="409"/>
        <end position="454"/>
    </location>
</feature>
<feature type="region of interest" description="Disordered" evidence="4">
    <location>
        <begin position="2243"/>
        <end position="2322"/>
    </location>
</feature>
<dbReference type="Pfam" id="PF23092">
    <property type="entry name" value="Ubiquitin_6"/>
    <property type="match status" value="1"/>
</dbReference>
<feature type="region of interest" description="Disordered" evidence="4">
    <location>
        <begin position="742"/>
        <end position="766"/>
    </location>
</feature>
<dbReference type="InterPro" id="IPR001715">
    <property type="entry name" value="CH_dom"/>
</dbReference>
<keyword evidence="2 3" id="KW-0175">Coiled coil</keyword>
<feature type="compositionally biased region" description="Low complexity" evidence="4">
    <location>
        <begin position="913"/>
        <end position="936"/>
    </location>
</feature>
<dbReference type="Pfam" id="PF00307">
    <property type="entry name" value="CH"/>
    <property type="match status" value="1"/>
</dbReference>
<evidence type="ECO:0000313" key="6">
    <source>
        <dbReference type="Proteomes" id="UP000001819"/>
    </source>
</evidence>
<feature type="region of interest" description="Disordered" evidence="4">
    <location>
        <begin position="913"/>
        <end position="1085"/>
    </location>
</feature>
<dbReference type="Proteomes" id="UP000001819">
    <property type="component" value="Chromosome 4"/>
</dbReference>
<feature type="compositionally biased region" description="Polar residues" evidence="4">
    <location>
        <begin position="62"/>
        <end position="82"/>
    </location>
</feature>
<comment type="similarity">
    <text evidence="1">Belongs to the Nav/unc-53 family.</text>
</comment>
<feature type="compositionally biased region" description="Gly residues" evidence="4">
    <location>
        <begin position="2028"/>
        <end position="2040"/>
    </location>
</feature>
<feature type="region of interest" description="Disordered" evidence="4">
    <location>
        <begin position="226"/>
        <end position="245"/>
    </location>
</feature>
<dbReference type="SMART" id="SM00382">
    <property type="entry name" value="AAA"/>
    <property type="match status" value="1"/>
</dbReference>
<evidence type="ECO:0000256" key="3">
    <source>
        <dbReference type="SAM" id="Coils"/>
    </source>
</evidence>
<organism evidence="6 7">
    <name type="scientific">Drosophila pseudoobscura pseudoobscura</name>
    <name type="common">Fruit fly</name>
    <dbReference type="NCBI Taxonomy" id="46245"/>
    <lineage>
        <taxon>Eukaryota</taxon>
        <taxon>Metazoa</taxon>
        <taxon>Ecdysozoa</taxon>
        <taxon>Arthropoda</taxon>
        <taxon>Hexapoda</taxon>
        <taxon>Insecta</taxon>
        <taxon>Pterygota</taxon>
        <taxon>Neoptera</taxon>
        <taxon>Endopterygota</taxon>
        <taxon>Diptera</taxon>
        <taxon>Brachycera</taxon>
        <taxon>Muscomorpha</taxon>
        <taxon>Ephydroidea</taxon>
        <taxon>Drosophilidae</taxon>
        <taxon>Drosophila</taxon>
        <taxon>Sophophora</taxon>
    </lineage>
</organism>
<dbReference type="ExpressionAtlas" id="A0A6I8W0D6">
    <property type="expression patterns" value="baseline"/>
</dbReference>
<feature type="region of interest" description="Disordered" evidence="4">
    <location>
        <begin position="1111"/>
        <end position="1248"/>
    </location>
</feature>
<sequence length="2840" mass="304988">MSSQTFKQRGGGPPKSDRNANEENHHQQHQQQQEAAEKLQQELLPLPQLGAKPKSQRENKSQRILQTKTENQNQNQRQKAQSLQGYGNYMELEFIQAEVASSATFDDLPVSYATTSVAPVAPPPYREPPPPTPPPLSQIPSRESRLLHSAPNTPIRGKVVLSKKERKELSKQLGLEDLQGLPLGGSTSAQSSPYKGRVSELKNCIARGLFATLHRGTPKERELHINQEISPPPPAPESGNNNEDAADYSEKLKNLPVRQRKVATRHMDNYCLFDPVDFINDKAMRYPSATTSTSTSTSHGLRDPLFSSRQHLVSEDEDEMVPEVIYDNEELELEETIIIETSALPEAETEGCAEPKDVRIHFDHHNYFVIEPGVCTMDIGIPNPYTNEQLVNANLEQQNLEKLFQELENPASMSNSQESKDTETTSTALVESSTSTNSGSSMGSTSIQNQAQHSMKKKLTFLNLSPFRGGKKSGDKSTFEQQQRAISELVSTDHMLHLQQLLQEQRRDQRSHTVPVPTESNYVLFNPGPVPSRHVQYKIRRSRPLSTHSDADSGFLSPCSPDEMRGNPAILVLQQCDSVQGYIEIYTDWANYYLERAKSKRKVTDLSADCRDGLLLAEVIEAVTSFKVPDLVKKPKSQQQMYDNVNSCLHVLRGQSVGGLDNITTNDICAGRLKAVLALFFALSRFKQQAKQTKSIGVGCGSSGGGSGTASNTALSGGSVLGIGLGGSLRAPGTAGTLLHDKNQQEQQQQQQKQQQQQQTPQQLAQSLENGNEMVNRQIAPAYKVNGGTAIPLPATVMVQRRCPPDKVRPLPPTPNHTPSIPGLGKSGSDFNTSRPNSPPTSNHTIQSLKSGNNNSLRPPSIKSNHQSGIPSPSSPQTTAAAAAPQKHSMLDKLKLFNKEKQQNAVNAAAAAAANKSQIQQQQSKRTSSSSGFSSARSERSDSSLSLNDGHNSSQLKPPSISVSSQKPQQKHNTKQSKLLAAQQKKEQTKSKLDKKEKSPARSLHKEESGNESRSSTMGRAGKSSLARGGLGLGLTVEKNTLKTSSKSSLHSKSESKSSLKGVGAQQQQQQMLHSPSGTSLPKPIAAIKGTSKLPALAGGELLKRETSDISAANQATQTTQNISTISVQESQQQPLPLSTTTPHILKGPAPPPYYANSSPPSHISQGHPGMGGYLSEPSTPQHQQGIYASSSGSRLPPPKTALSAPRKLEYNAGPHILSSPPHRGAGLQRPMPNSAPNTPTASPSKFHTVPSKIVGTIYESKEEQQQQQPQQTGGCSAGASVLPMRPLLRGYNSHVTLPTRGARGGHHHPHPPQSYLDFCESDLGQGYCSDGDALRIGSSPATSRYQDIDNGYLSEGSSGLNGSIGGSTGGAVSHGKHFLRMMRARTPLPTTIEERIRNSRGSLDSIGTAANGSSAASQASSSGGSTTHSSSNSNSAGTTANHNNNHINNNNGGKMDGSPHHRPGSRNGRDNWSKMPEPLNGQKGDKSSEKSSPSRRSMGGGSGGSSKQGSPSSSSRTKGVPPSFGYVKRANGSMSSTAEQQNIVMMMAAGGGGGPQQVNGLPCGRTAHVSAVPRTANGRKIAPGTQTLPNDMNKLPPNTQCRSFSLTGPTAAQLSQSIRERLATGSHSLPKPGSDMHVFQHRMSNRPGTRHDGSLSDTQTYAEVKPEYSSYAMWLKHSNTAGSRLSDGDAIEQLQIGSPAMTRHGHKMIHNRSGGGPPGGQMPMQGNESPYVQSPRMNRSNSIRSTKSEKMYPSMLSRAGDVEIEPYYCLPVGTNGVLSAQMAAAVAAQAQAQAQATQGNSGNNVVGGSVAWSQPTSPTPLNRGPFAASVAAAAAAAAAAGVLSPTHGTTAGATGMVGGMGMGPGLGSGLTGGHRLTYPKKNDEVHGSAASLLSGGSSLYGSAEERQAHEIRRLKRELQDARDQVLSLSSQLSTNAHVVTAFEQSLTNMTNRLQQLTATSERKDGELTDMRQTIELLRKQSIQAGLTTAHMQSMGQNQNHQLQSQPGDQKPPPGPGGSRSASNVNGNGTGNGNGNGIPIGLGMVRQHSTDSMCSLNSISSGCSAAQDKNKANKKKGWLRSSFTKAFSRNAKISKTSRHVGHHHHHNHHGQEHSSGKTPLPNGHGEPLGLAALATQPAPPLPNSKQGSPAKTLTLIDNAKPIDAIDQEDQQVVEDLKKQLREKDLVLTDIRLEALSSASQLESLKDMMNKMRSEMMSLKQNNERLQKLVTTRSLAGSEVSLGQAISPNGSVAGSSEVSRRYSLADGSARPPMELPPRLSEELEEECMPPAPAPEPPPPPAPNTAAVAPLSPSTHIDLTPPPPALETAPLASPVHMPSAVEDLPDVCDGKKIAIACYLGQPESFAKYCEELQELDGFYANGSIIASHEADPQAQGERKVSFAAASSNEFIVACTYISGKTTWQNLDYIVRKTFKDYVARIDPGTNLGLNTDSITSYHLGEAKRGPEMGFPELLPCGYIVGSVRTLYICLQGVGSLAFDSLIPRSIVHRYISLLTEHRRLILCGPSGTGKSYLARRLAEFLVARAGRGNPSEAIATFNVDHKSSKDLRQYLGHIAEQAAIANGASELPSVIILDNLHHASALGDVFSCLLSAGPANKLPCIIGTMSQATCNTTNLQLHHNFRWVLTANHMEPVKGFLGRFLRRRLFQLELQTQHAQPELASVLAWLPSVWQHINRFLEVHSSSDVTIGPRLFLSCPLDLKDSQVWFTDIWNYHLSPYLVEAVREGVQLYGRRGGAWNDPSVFIRNSYPWPYGPDSVPPLRQINAEDVGLEGVALTNGENQDPLLNMLMRLQEAANYSEAQDQESDCASLDSNVTPDSSAGAE</sequence>
<keyword evidence="6" id="KW-1185">Reference proteome</keyword>
<dbReference type="Pfam" id="PF25408">
    <property type="entry name" value="AAA_lid_NAV1"/>
    <property type="match status" value="1"/>
</dbReference>
<feature type="domain" description="Calponin-homology (CH)" evidence="5">
    <location>
        <begin position="580"/>
        <end position="688"/>
    </location>
</feature>
<feature type="region of interest" description="Disordered" evidence="4">
    <location>
        <begin position="1261"/>
        <end position="1281"/>
    </location>
</feature>
<feature type="compositionally biased region" description="Polar residues" evidence="4">
    <location>
        <begin position="1235"/>
        <end position="1246"/>
    </location>
</feature>